<keyword evidence="1" id="KW-0472">Membrane</keyword>
<evidence type="ECO:0000313" key="4">
    <source>
        <dbReference type="Proteomes" id="UP001353858"/>
    </source>
</evidence>
<sequence>MNRTSSFLKTIVLNQVPRRTKAYTGPLKGSMNDLPQPSGSWKIYNEAKQRKYNAHLFGGIAFLIVTIAFGQATGCFFLNSTPKLPADKINYSNKDDDKDTVVSDSCWEPQHRTDSRKWLIRDGSYKLPREDASETRITYQVPQPDDRKYQGIRRIRHRDKMVEKITNDLIEEEKAAPPVEAYCTEYDANFHYPNYDPNKEKERSTDVSIAFYFT</sequence>
<feature type="transmembrane region" description="Helical" evidence="1">
    <location>
        <begin position="56"/>
        <end position="79"/>
    </location>
</feature>
<keyword evidence="1" id="KW-0812">Transmembrane</keyword>
<dbReference type="InterPro" id="IPR031973">
    <property type="entry name" value="Deltameth_res_prag01"/>
</dbReference>
<evidence type="ECO:0000313" key="3">
    <source>
        <dbReference type="EMBL" id="KAK4881653.1"/>
    </source>
</evidence>
<accession>A0AAN7SPQ3</accession>
<evidence type="ECO:0000259" key="2">
    <source>
        <dbReference type="Pfam" id="PF16020"/>
    </source>
</evidence>
<proteinExistence type="predicted"/>
<gene>
    <name evidence="3" type="ORF">RN001_004972</name>
</gene>
<organism evidence="3 4">
    <name type="scientific">Aquatica leii</name>
    <dbReference type="NCBI Taxonomy" id="1421715"/>
    <lineage>
        <taxon>Eukaryota</taxon>
        <taxon>Metazoa</taxon>
        <taxon>Ecdysozoa</taxon>
        <taxon>Arthropoda</taxon>
        <taxon>Hexapoda</taxon>
        <taxon>Insecta</taxon>
        <taxon>Pterygota</taxon>
        <taxon>Neoptera</taxon>
        <taxon>Endopterygota</taxon>
        <taxon>Coleoptera</taxon>
        <taxon>Polyphaga</taxon>
        <taxon>Elateriformia</taxon>
        <taxon>Elateroidea</taxon>
        <taxon>Lampyridae</taxon>
        <taxon>Luciolinae</taxon>
        <taxon>Aquatica</taxon>
    </lineage>
</organism>
<dbReference type="EMBL" id="JARPUR010000002">
    <property type="protein sequence ID" value="KAK4881653.1"/>
    <property type="molecule type" value="Genomic_DNA"/>
</dbReference>
<feature type="domain" description="Deltamethrin resistance protein prag01" evidence="2">
    <location>
        <begin position="32"/>
        <end position="82"/>
    </location>
</feature>
<dbReference type="AlphaFoldDB" id="A0AAN7SPQ3"/>
<name>A0AAN7SPQ3_9COLE</name>
<keyword evidence="1" id="KW-1133">Transmembrane helix</keyword>
<dbReference type="PANTHER" id="PTHR22133">
    <property type="entry name" value="AT01821P-RELATED"/>
    <property type="match status" value="1"/>
</dbReference>
<dbReference type="Pfam" id="PF16020">
    <property type="entry name" value="Deltameth_res"/>
    <property type="match status" value="1"/>
</dbReference>
<dbReference type="PANTHER" id="PTHR22133:SF2">
    <property type="entry name" value="AT01821P-RELATED"/>
    <property type="match status" value="1"/>
</dbReference>
<dbReference type="Proteomes" id="UP001353858">
    <property type="component" value="Unassembled WGS sequence"/>
</dbReference>
<comment type="caution">
    <text evidence="3">The sequence shown here is derived from an EMBL/GenBank/DDBJ whole genome shotgun (WGS) entry which is preliminary data.</text>
</comment>
<evidence type="ECO:0000256" key="1">
    <source>
        <dbReference type="SAM" id="Phobius"/>
    </source>
</evidence>
<reference evidence="4" key="1">
    <citation type="submission" date="2023-01" db="EMBL/GenBank/DDBJ databases">
        <title>Key to firefly adult light organ development and bioluminescence: homeobox transcription factors regulate luciferase expression and transportation to peroxisome.</title>
        <authorList>
            <person name="Fu X."/>
        </authorList>
    </citation>
    <scope>NUCLEOTIDE SEQUENCE [LARGE SCALE GENOMIC DNA]</scope>
</reference>
<keyword evidence="4" id="KW-1185">Reference proteome</keyword>
<protein>
    <recommendedName>
        <fullName evidence="2">Deltamethrin resistance protein prag01 domain-containing protein</fullName>
    </recommendedName>
</protein>